<evidence type="ECO:0000313" key="1">
    <source>
        <dbReference type="EMBL" id="CAE1163621.1"/>
    </source>
</evidence>
<name>A0A812AZV1_ACAPH</name>
<evidence type="ECO:0000313" key="2">
    <source>
        <dbReference type="Proteomes" id="UP000597762"/>
    </source>
</evidence>
<proteinExistence type="predicted"/>
<dbReference type="Proteomes" id="UP000597762">
    <property type="component" value="Unassembled WGS sequence"/>
</dbReference>
<gene>
    <name evidence="1" type="ORF">SPHA_7746</name>
</gene>
<sequence length="166" mass="19226">MPFFFFLYIENLGAPDFPIFSFSQQCLLFYNQISSVLTNAPFLERTDLFLYPFRLLFVFRSLFILPFTLTFCSYLPPFFLSLSFSLSLSLFLSLHLSVLDFCCLLSHSPTDVSLSYSLFTLFHIHPPLSFFISLRSCTYAPLLLAYSVCNNTLTPVPRGHHFDFFP</sequence>
<protein>
    <submittedName>
        <fullName evidence="1">Uncharacterized protein</fullName>
    </submittedName>
</protein>
<accession>A0A812AZV1</accession>
<reference evidence="1" key="1">
    <citation type="submission" date="2021-01" db="EMBL/GenBank/DDBJ databases">
        <authorList>
            <person name="Li R."/>
            <person name="Bekaert M."/>
        </authorList>
    </citation>
    <scope>NUCLEOTIDE SEQUENCE</scope>
    <source>
        <strain evidence="1">Farmed</strain>
    </source>
</reference>
<dbReference type="EMBL" id="CAHIKZ030000249">
    <property type="protein sequence ID" value="CAE1163621.1"/>
    <property type="molecule type" value="Genomic_DNA"/>
</dbReference>
<keyword evidence="2" id="KW-1185">Reference proteome</keyword>
<organism evidence="1 2">
    <name type="scientific">Acanthosepion pharaonis</name>
    <name type="common">Pharaoh cuttlefish</name>
    <name type="synonym">Sepia pharaonis</name>
    <dbReference type="NCBI Taxonomy" id="158019"/>
    <lineage>
        <taxon>Eukaryota</taxon>
        <taxon>Metazoa</taxon>
        <taxon>Spiralia</taxon>
        <taxon>Lophotrochozoa</taxon>
        <taxon>Mollusca</taxon>
        <taxon>Cephalopoda</taxon>
        <taxon>Coleoidea</taxon>
        <taxon>Decapodiformes</taxon>
        <taxon>Sepiida</taxon>
        <taxon>Sepiina</taxon>
        <taxon>Sepiidae</taxon>
        <taxon>Acanthosepion</taxon>
    </lineage>
</organism>
<dbReference type="AlphaFoldDB" id="A0A812AZV1"/>
<comment type="caution">
    <text evidence="1">The sequence shown here is derived from an EMBL/GenBank/DDBJ whole genome shotgun (WGS) entry which is preliminary data.</text>
</comment>